<evidence type="ECO:0000313" key="4">
    <source>
        <dbReference type="Proteomes" id="UP000198398"/>
    </source>
</evidence>
<evidence type="ECO:0000256" key="1">
    <source>
        <dbReference type="ARBA" id="ARBA00009108"/>
    </source>
</evidence>
<comment type="similarity">
    <text evidence="1">Belongs to the UPF0749 family.</text>
</comment>
<dbReference type="PANTHER" id="PTHR37313">
    <property type="entry name" value="UPF0749 PROTEIN RV1825"/>
    <property type="match status" value="1"/>
</dbReference>
<keyword evidence="2" id="KW-0472">Membrane</keyword>
<dbReference type="PANTHER" id="PTHR37313:SF2">
    <property type="entry name" value="UPF0749 PROTEIN YLXX"/>
    <property type="match status" value="1"/>
</dbReference>
<evidence type="ECO:0008006" key="5">
    <source>
        <dbReference type="Google" id="ProtNLM"/>
    </source>
</evidence>
<protein>
    <recommendedName>
        <fullName evidence="5">DUF881 domain-containing protein</fullName>
    </recommendedName>
</protein>
<gene>
    <name evidence="3" type="ORF">CFK39_00285</name>
</gene>
<keyword evidence="2" id="KW-0812">Transmembrane</keyword>
<dbReference type="Gene3D" id="3.30.70.1880">
    <property type="entry name" value="Protein of unknown function DUF881"/>
    <property type="match status" value="1"/>
</dbReference>
<name>A0A220U8S5_9MICO</name>
<accession>A0A220U8S5</accession>
<dbReference type="AlphaFoldDB" id="A0A220U8S5"/>
<keyword evidence="2" id="KW-1133">Transmembrane helix</keyword>
<dbReference type="Proteomes" id="UP000198398">
    <property type="component" value="Chromosome"/>
</dbReference>
<evidence type="ECO:0000256" key="2">
    <source>
        <dbReference type="SAM" id="Phobius"/>
    </source>
</evidence>
<dbReference type="EMBL" id="CP022316">
    <property type="protein sequence ID" value="ASK64538.1"/>
    <property type="molecule type" value="Genomic_DNA"/>
</dbReference>
<dbReference type="KEGG" id="brv:CFK39_00285"/>
<organism evidence="3 4">
    <name type="scientific">Brachybacterium avium</name>
    <dbReference type="NCBI Taxonomy" id="2017485"/>
    <lineage>
        <taxon>Bacteria</taxon>
        <taxon>Bacillati</taxon>
        <taxon>Actinomycetota</taxon>
        <taxon>Actinomycetes</taxon>
        <taxon>Micrococcales</taxon>
        <taxon>Dermabacteraceae</taxon>
        <taxon>Brachybacterium</taxon>
    </lineage>
</organism>
<keyword evidence="4" id="KW-1185">Reference proteome</keyword>
<dbReference type="OrthoDB" id="3211287at2"/>
<dbReference type="RefSeq" id="WP_089063787.1">
    <property type="nucleotide sequence ID" value="NZ_CP022316.1"/>
</dbReference>
<dbReference type="InterPro" id="IPR010273">
    <property type="entry name" value="DUF881"/>
</dbReference>
<dbReference type="GO" id="GO:0005886">
    <property type="term" value="C:plasma membrane"/>
    <property type="evidence" value="ECO:0007669"/>
    <property type="project" value="TreeGrafter"/>
</dbReference>
<evidence type="ECO:0000313" key="3">
    <source>
        <dbReference type="EMBL" id="ASK64538.1"/>
    </source>
</evidence>
<feature type="transmembrane region" description="Helical" evidence="2">
    <location>
        <begin position="29"/>
        <end position="49"/>
    </location>
</feature>
<proteinExistence type="inferred from homology"/>
<reference evidence="4" key="1">
    <citation type="submission" date="2017-07" db="EMBL/GenBank/DDBJ databases">
        <title>Brachybacterium sp. VR2415.</title>
        <authorList>
            <person name="Tak E.J."/>
            <person name="Bae J.-W."/>
        </authorList>
    </citation>
    <scope>NUCLEOTIDE SEQUENCE [LARGE SCALE GENOMIC DNA]</scope>
    <source>
        <strain evidence="4">VR2415</strain>
    </source>
</reference>
<sequence>MSDGTRTPTTTHQQRLVWRRLGDTLRPQASLAQVIVGLLCLLLGLSIAAQVRESEDSLEGASQQELVRLLDESGRHTADLEVENAELERTLETLRSGQEDDVAAQNAAEERLADLEILAGTVPAHGRGIVISIADPAQGVRASTLLGVVQELRNAGAEVIQIGDVRVVASTSITTGADGRLQVDGTAVDAPYVVRAIGDPSVMEPALQIPGGAADSVAGDGGSLAANADDDVRIEATVELSTPEHSRVVK</sequence>
<dbReference type="Pfam" id="PF05949">
    <property type="entry name" value="DUF881"/>
    <property type="match status" value="1"/>
</dbReference>